<dbReference type="GO" id="GO:0000964">
    <property type="term" value="P:mitochondrial RNA 5'-end processing"/>
    <property type="evidence" value="ECO:0007669"/>
    <property type="project" value="TreeGrafter"/>
</dbReference>
<dbReference type="PANTHER" id="PTHR31014">
    <property type="entry name" value="MITOCHONDRIAL TRANSLATION SYSTEM COMPONENT PET127-RELATED"/>
    <property type="match status" value="1"/>
</dbReference>
<dbReference type="PANTHER" id="PTHR31014:SF0">
    <property type="entry name" value="MITOCHONDRIAL TRANSLATION SYSTEM COMPONENT PET127-RELATED"/>
    <property type="match status" value="1"/>
</dbReference>
<gene>
    <name evidence="2" type="ORF">BGZ70_007691</name>
</gene>
<feature type="region of interest" description="Disordered" evidence="1">
    <location>
        <begin position="1101"/>
        <end position="1128"/>
    </location>
</feature>
<feature type="region of interest" description="Disordered" evidence="1">
    <location>
        <begin position="200"/>
        <end position="230"/>
    </location>
</feature>
<evidence type="ECO:0000313" key="3">
    <source>
        <dbReference type="Proteomes" id="UP000738359"/>
    </source>
</evidence>
<name>A0A9P6JDX4_MORAP</name>
<evidence type="ECO:0008006" key="4">
    <source>
        <dbReference type="Google" id="ProtNLM"/>
    </source>
</evidence>
<dbReference type="AlphaFoldDB" id="A0A9P6JDX4"/>
<feature type="compositionally biased region" description="Polar residues" evidence="1">
    <location>
        <begin position="98"/>
        <end position="108"/>
    </location>
</feature>
<dbReference type="EMBL" id="JAAAHY010000050">
    <property type="protein sequence ID" value="KAF9967932.1"/>
    <property type="molecule type" value="Genomic_DNA"/>
</dbReference>
<dbReference type="GO" id="GO:0005740">
    <property type="term" value="C:mitochondrial envelope"/>
    <property type="evidence" value="ECO:0007669"/>
    <property type="project" value="TreeGrafter"/>
</dbReference>
<accession>A0A9P6JDX4</accession>
<dbReference type="OrthoDB" id="10249045at2759"/>
<feature type="region of interest" description="Disordered" evidence="1">
    <location>
        <begin position="63"/>
        <end position="139"/>
    </location>
</feature>
<proteinExistence type="predicted"/>
<protein>
    <recommendedName>
        <fullName evidence="4">Pet127-domain-containing protein</fullName>
    </recommendedName>
</protein>
<feature type="compositionally biased region" description="Low complexity" evidence="1">
    <location>
        <begin position="124"/>
        <end position="133"/>
    </location>
</feature>
<evidence type="ECO:0000313" key="2">
    <source>
        <dbReference type="EMBL" id="KAF9967932.1"/>
    </source>
</evidence>
<feature type="region of interest" description="Disordered" evidence="1">
    <location>
        <begin position="789"/>
        <end position="817"/>
    </location>
</feature>
<organism evidence="2 3">
    <name type="scientific">Mortierella alpina</name>
    <name type="common">Oleaginous fungus</name>
    <name type="synonym">Mortierella renispora</name>
    <dbReference type="NCBI Taxonomy" id="64518"/>
    <lineage>
        <taxon>Eukaryota</taxon>
        <taxon>Fungi</taxon>
        <taxon>Fungi incertae sedis</taxon>
        <taxon>Mucoromycota</taxon>
        <taxon>Mortierellomycotina</taxon>
        <taxon>Mortierellomycetes</taxon>
        <taxon>Mortierellales</taxon>
        <taxon>Mortierellaceae</taxon>
        <taxon>Mortierella</taxon>
    </lineage>
</organism>
<reference evidence="2" key="1">
    <citation type="journal article" date="2020" name="Fungal Divers.">
        <title>Resolving the Mortierellaceae phylogeny through synthesis of multi-gene phylogenetics and phylogenomics.</title>
        <authorList>
            <person name="Vandepol N."/>
            <person name="Liber J."/>
            <person name="Desiro A."/>
            <person name="Na H."/>
            <person name="Kennedy M."/>
            <person name="Barry K."/>
            <person name="Grigoriev I.V."/>
            <person name="Miller A.N."/>
            <person name="O'Donnell K."/>
            <person name="Stajich J.E."/>
            <person name="Bonito G."/>
        </authorList>
    </citation>
    <scope>NUCLEOTIDE SEQUENCE</scope>
    <source>
        <strain evidence="2">CK1249</strain>
    </source>
</reference>
<comment type="caution">
    <text evidence="2">The sequence shown here is derived from an EMBL/GenBank/DDBJ whole genome shotgun (WGS) entry which is preliminary data.</text>
</comment>
<evidence type="ECO:0000256" key="1">
    <source>
        <dbReference type="SAM" id="MobiDB-lite"/>
    </source>
</evidence>
<dbReference type="Pfam" id="PF08634">
    <property type="entry name" value="Pet127"/>
    <property type="match status" value="1"/>
</dbReference>
<feature type="compositionally biased region" description="Basic and acidic residues" evidence="1">
    <location>
        <begin position="1103"/>
        <end position="1122"/>
    </location>
</feature>
<feature type="compositionally biased region" description="Polar residues" evidence="1">
    <location>
        <begin position="72"/>
        <end position="81"/>
    </location>
</feature>
<keyword evidence="3" id="KW-1185">Reference proteome</keyword>
<feature type="compositionally biased region" description="Low complexity" evidence="1">
    <location>
        <begin position="792"/>
        <end position="807"/>
    </location>
</feature>
<dbReference type="InterPro" id="IPR013943">
    <property type="entry name" value="Pet127"/>
</dbReference>
<sequence length="1128" mass="126319">MSRALGITRLAVLPSLSPRTPLASRYTLACPCLYRTLLSEAHVSRTASRSIATSCTTFKRASAVGPSRKAIRSTSHGSDSAHNLGAGTKRALGRRSGKSSQATESTDVPLQKQAQKELLPESTPSSRRSARPAYITAPTVSGKEMVQAIESSRQGTATKAAKGTEFVSALSSSGLPSDADPFGKAADPFANQLEVAIEASLRRPKASTGSAWKDSRHNRSNAQSSEGQQLPDIQAQYLVGEARWESVKAKDVMIKNVTPKNRPKVAVLEHGLDRVLFNPGVHWLQDPRSSVFNFDPYLRSICQPENFDYDALPAYRTSSLDKSLLKVATDNHGKYIGSTSSMTSILSQFYYLISGWKPLKTNHLSEAFSAQPKGFTRLSRSPTTIQLVYKGQGVYAIDSDKTYDSSTVLMQLGKSMEKMLTSTPEEFARFRKENSWKVTKTEREQPEAFNYISVDNFLLRSQLDCEDPRLPGKTFDLKTRAAVAIRLDVHNYELNQGYQLSKTHGYLESFEREYYDMMRSAFLKYSLQVRIGQMDGIFVAFHNTARIFGFQYISLDEMDSRLFGTSVMGDECFRNQLRLLNRTLDEITKKYPEQDLKITVDTDETVQSMNVWVETMPLGAASSPRGSTVELVFDENGAPEMQPGAELSLWQIVCYSNLNKAPVVGPFDLNERATDDWELRYKIAELKKPHMMNEYRRMKAIQAEIMTDNAEKEAEVAAAAAGQSQGTASTPKTNAEIKAARAISKRDAMRNTLRRISEQGRIKEEDEERRQADKEFLIWEPKGYTKISELSATPGTTTATPAVPAAGSEPATQQSESISAKMVRRLKEAASNMTSPATSSEPATWNVPTPWSAGTAQGAPVRYNRYAPLAVYYRRASDGRVIKLAMDDLSLVRRSISSPLVDKIELQRLQSLQKVHGELVSSLTPFDDVRFKLLEIPVRFSNYAFLQRPELERVAHLMEQPREVLSPETTDDELREKLFAETPRYRNKLHLEYFHKWISKIATLSEDATPLKDMDDFLKIKDGEQLKRVANGLNITDRMIKNVTFAQGLDKEDGVKKTILSQIFYSEQVFTDDELKAMGYYPRIFDPAQVTSTRDILKGVGTKYRDNRVPKPRHEDASKKPTEPISSA</sequence>
<dbReference type="Proteomes" id="UP000738359">
    <property type="component" value="Unassembled WGS sequence"/>
</dbReference>